<name>A0A3S9SJM7_EIKCO</name>
<proteinExistence type="predicted"/>
<dbReference type="Proteomes" id="UP000282435">
    <property type="component" value="Chromosome"/>
</dbReference>
<dbReference type="AlphaFoldDB" id="A0A3S9SJM7"/>
<dbReference type="InterPro" id="IPR014996">
    <property type="entry name" value="AcaB"/>
</dbReference>
<dbReference type="EMBL" id="CP034670">
    <property type="protein sequence ID" value="AZR59745.1"/>
    <property type="molecule type" value="Genomic_DNA"/>
</dbReference>
<reference evidence="1 2" key="1">
    <citation type="submission" date="2018-12" db="EMBL/GenBank/DDBJ databases">
        <title>Genome sequencing of Eikenella corrodens KCOM 3110 (= JS217).</title>
        <authorList>
            <person name="Koo J.-K."/>
            <person name="Park S.-N."/>
            <person name="Lim Y.K."/>
        </authorList>
    </citation>
    <scope>NUCLEOTIDE SEQUENCE [LARGE SCALE GENOMIC DNA]</scope>
    <source>
        <strain evidence="1 2">KCOM 3110</strain>
    </source>
</reference>
<organism evidence="1 2">
    <name type="scientific">Eikenella corrodens</name>
    <dbReference type="NCBI Taxonomy" id="539"/>
    <lineage>
        <taxon>Bacteria</taxon>
        <taxon>Pseudomonadati</taxon>
        <taxon>Pseudomonadota</taxon>
        <taxon>Betaproteobacteria</taxon>
        <taxon>Neisseriales</taxon>
        <taxon>Neisseriaceae</taxon>
        <taxon>Eikenella</taxon>
    </lineage>
</organism>
<accession>A0A3S9SJM7</accession>
<dbReference type="OrthoDB" id="8610232at2"/>
<protein>
    <submittedName>
        <fullName evidence="1">DUF1845 domain-containing protein</fullName>
    </submittedName>
</protein>
<dbReference type="Pfam" id="PF08900">
    <property type="entry name" value="AcaB"/>
    <property type="match status" value="1"/>
</dbReference>
<sequence>MRMVQRCNAPLQTSLGREWCNLSAKPENFNILTSTLRSSTAQQTGAFGMNRSKQKLVVKPKSVKVEQTFDTSFPTSEQSVFSDGYDWEKERARLAVASDNPAALADLAVLVEHELLLKQHILRMRIHSGRARSRSVTSIDLDDYEIYLSEDQAFDDIGKLSGSGDTFELQTKHAVRMWEGQNDRKSHRWPGIRYGMALSGELVRSAKQDNPFAHAELLAFERGLEEVTAYLESETDKMRQQIVQYAATGIHIAVMTNRNPLLIKVESMRGYGFRLLQLLMSYDMLVRLALTMGSKGLASNTESNRIIYEGGRRLRSLLQSLYTAAMKMRQIQGITRRTLLNDPDMSAKLVAAVAAGALPSLSEAVLLYRISPTYAFIERVLSDEVVLTQLKETAARLGLLETADNTRAAEEV</sequence>
<gene>
    <name evidence="1" type="ORF">ELB75_06755</name>
</gene>
<evidence type="ECO:0000313" key="1">
    <source>
        <dbReference type="EMBL" id="AZR59745.1"/>
    </source>
</evidence>
<evidence type="ECO:0000313" key="2">
    <source>
        <dbReference type="Proteomes" id="UP000282435"/>
    </source>
</evidence>